<dbReference type="Pfam" id="PF00534">
    <property type="entry name" value="Glycos_transf_1"/>
    <property type="match status" value="1"/>
</dbReference>
<keyword evidence="2 5" id="KW-0808">Transferase</keyword>
<sequence length="381" mass="42412">MTPHPLKILHTEAATGFGGQEIYIYRHMLSMQAYGHHMALLCQPGAPLSDMARAAGLPVYHINMDGLWRLLAGIRSVQQLLQRERFDVVNTTSHGDTLIAAAGARLARTRLIVRSRHLMSPIKSQLTYTRLPHRVITVSQHVRDLLVKQGIQDTRIGVVPPIAAPAPWIDHDPEQSWQRLQQIRREVRAALGFNDDDIVVGCVAVLREAKGHRELLEAIAPLCHANPRLHLVIAGDGEPVMQHVLTRRKALALEAQIHLLGYRYDATRLMSGFDVFALATQKEAAGTVFLEAAQAGVPIIATRVGGVPEMLQEGSNAILVTPGNQTALTKALHTLLTDNQQRQCMGRAGWEWIRNNPVFSTQGHAKTTEYYYLQWLRELGR</sequence>
<organism evidence="5 7">
    <name type="scientific">Xylella taiwanensis</name>
    <dbReference type="NCBI Taxonomy" id="1444770"/>
    <lineage>
        <taxon>Bacteria</taxon>
        <taxon>Pseudomonadati</taxon>
        <taxon>Pseudomonadota</taxon>
        <taxon>Gammaproteobacteria</taxon>
        <taxon>Lysobacterales</taxon>
        <taxon>Lysobacteraceae</taxon>
        <taxon>Xylella</taxon>
    </lineage>
</organism>
<dbReference type="Gene3D" id="3.40.50.2000">
    <property type="entry name" value="Glycogen Phosphorylase B"/>
    <property type="match status" value="2"/>
</dbReference>
<protein>
    <submittedName>
        <fullName evidence="5">Glycosyl transferase</fullName>
    </submittedName>
    <submittedName>
        <fullName evidence="6">Glycosyltransferase family 4 protein</fullName>
    </submittedName>
</protein>
<evidence type="ECO:0000256" key="1">
    <source>
        <dbReference type="ARBA" id="ARBA00022676"/>
    </source>
</evidence>
<proteinExistence type="predicted"/>
<name>Z9JHY0_9GAMM</name>
<comment type="caution">
    <text evidence="5">The sequence shown here is derived from an EMBL/GenBank/DDBJ whole genome shotgun (WGS) entry which is preliminary data.</text>
</comment>
<dbReference type="EMBL" id="JAJPPU010000001">
    <property type="protein sequence ID" value="MCD8472244.1"/>
    <property type="molecule type" value="Genomic_DNA"/>
</dbReference>
<dbReference type="KEGG" id="xtw:AB672_08130"/>
<evidence type="ECO:0000313" key="6">
    <source>
        <dbReference type="EMBL" id="MCD8472244.1"/>
    </source>
</evidence>
<dbReference type="PATRIC" id="fig|1444770.3.peg.2340"/>
<dbReference type="Proteomes" id="UP000020406">
    <property type="component" value="Unassembled WGS sequence"/>
</dbReference>
<reference evidence="5 7" key="1">
    <citation type="journal article" date="2014" name="Genome Announc.">
        <title>Draft Genome Sequence of Xylella fastidiosa Pear Leaf Scorch Strain in Taiwan.</title>
        <authorList>
            <person name="Su C.C."/>
            <person name="Deng W.L."/>
            <person name="Jan F.J."/>
            <person name="Chang C.J."/>
            <person name="Huang H."/>
            <person name="Chen J."/>
        </authorList>
    </citation>
    <scope>NUCLEOTIDE SEQUENCE [LARGE SCALE GENOMIC DNA]</scope>
    <source>
        <strain evidence="5 7">PLS229</strain>
    </source>
</reference>
<evidence type="ECO:0000256" key="2">
    <source>
        <dbReference type="ARBA" id="ARBA00022679"/>
    </source>
</evidence>
<evidence type="ECO:0000259" key="4">
    <source>
        <dbReference type="Pfam" id="PF13439"/>
    </source>
</evidence>
<evidence type="ECO:0000259" key="3">
    <source>
        <dbReference type="Pfam" id="PF00534"/>
    </source>
</evidence>
<dbReference type="Proteomes" id="UP001430701">
    <property type="component" value="Unassembled WGS sequence"/>
</dbReference>
<dbReference type="Pfam" id="PF13439">
    <property type="entry name" value="Glyco_transf_4"/>
    <property type="match status" value="1"/>
</dbReference>
<evidence type="ECO:0000313" key="7">
    <source>
        <dbReference type="Proteomes" id="UP000020406"/>
    </source>
</evidence>
<feature type="domain" description="Glycosyltransferase subfamily 4-like N-terminal" evidence="4">
    <location>
        <begin position="17"/>
        <end position="161"/>
    </location>
</feature>
<reference evidence="6" key="2">
    <citation type="submission" date="2021-11" db="EMBL/GenBank/DDBJ databases">
        <title>Genome sequence of Xylella taiwanensis PLS432.</title>
        <authorList>
            <person name="Weng L.-W."/>
            <person name="Su C.-C."/>
            <person name="Tsai C.-W."/>
            <person name="Kuo C.-H."/>
        </authorList>
    </citation>
    <scope>NUCLEOTIDE SEQUENCE</scope>
    <source>
        <strain evidence="6">PLS432</strain>
    </source>
</reference>
<keyword evidence="8" id="KW-1185">Reference proteome</keyword>
<dbReference type="RefSeq" id="WP_038271897.1">
    <property type="nucleotide sequence ID" value="NZ_CP053627.1"/>
</dbReference>
<evidence type="ECO:0000313" key="5">
    <source>
        <dbReference type="EMBL" id="EWS77588.1"/>
    </source>
</evidence>
<dbReference type="GO" id="GO:1901135">
    <property type="term" value="P:carbohydrate derivative metabolic process"/>
    <property type="evidence" value="ECO:0007669"/>
    <property type="project" value="UniProtKB-ARBA"/>
</dbReference>
<keyword evidence="1" id="KW-0328">Glycosyltransferase</keyword>
<dbReference type="OrthoDB" id="5290958at2"/>
<dbReference type="SUPFAM" id="SSF53756">
    <property type="entry name" value="UDP-Glycosyltransferase/glycogen phosphorylase"/>
    <property type="match status" value="1"/>
</dbReference>
<dbReference type="EMBL" id="JDSQ01000017">
    <property type="protein sequence ID" value="EWS77588.1"/>
    <property type="molecule type" value="Genomic_DNA"/>
</dbReference>
<feature type="domain" description="Glycosyl transferase family 1" evidence="3">
    <location>
        <begin position="184"/>
        <end position="349"/>
    </location>
</feature>
<dbReference type="STRING" id="1444770.AF72_09855"/>
<accession>Z9JHY0</accession>
<dbReference type="InterPro" id="IPR001296">
    <property type="entry name" value="Glyco_trans_1"/>
</dbReference>
<evidence type="ECO:0000313" key="8">
    <source>
        <dbReference type="Proteomes" id="UP001430701"/>
    </source>
</evidence>
<dbReference type="PANTHER" id="PTHR12526:SF510">
    <property type="entry name" value="D-INOSITOL 3-PHOSPHATE GLYCOSYLTRANSFERASE"/>
    <property type="match status" value="1"/>
</dbReference>
<dbReference type="PANTHER" id="PTHR12526">
    <property type="entry name" value="GLYCOSYLTRANSFERASE"/>
    <property type="match status" value="1"/>
</dbReference>
<dbReference type="AlphaFoldDB" id="Z9JHY0"/>
<dbReference type="eggNOG" id="COG0438">
    <property type="taxonomic scope" value="Bacteria"/>
</dbReference>
<dbReference type="InterPro" id="IPR028098">
    <property type="entry name" value="Glyco_trans_4-like_N"/>
</dbReference>
<gene>
    <name evidence="5" type="ORF">AF72_09855</name>
    <name evidence="6" type="ORF">LPH55_01840</name>
</gene>
<dbReference type="CDD" id="cd03801">
    <property type="entry name" value="GT4_PimA-like"/>
    <property type="match status" value="1"/>
</dbReference>
<dbReference type="GO" id="GO:0016757">
    <property type="term" value="F:glycosyltransferase activity"/>
    <property type="evidence" value="ECO:0007669"/>
    <property type="project" value="UniProtKB-KW"/>
</dbReference>
<dbReference type="GeneID" id="68901255"/>